<dbReference type="GeneID" id="63857298"/>
<keyword evidence="2" id="KW-1185">Reference proteome</keyword>
<dbReference type="AlphaFoldDB" id="A0A8G1W491"/>
<sequence>MVIVSPSSLAPLSLPRSLALPGVISLRSSSLVSIIIIISIISHPPSSHQPQTTSTFFHLIPTFSFPFSFTSSVYQSGPSDQIISPLILLPLSLGTLSYPHSSPFL</sequence>
<dbReference type="Proteomes" id="UP000249789">
    <property type="component" value="Unassembled WGS sequence"/>
</dbReference>
<protein>
    <submittedName>
        <fullName evidence="1">Uncharacterized protein</fullName>
    </submittedName>
</protein>
<evidence type="ECO:0000313" key="2">
    <source>
        <dbReference type="Proteomes" id="UP000249789"/>
    </source>
</evidence>
<dbReference type="EMBL" id="KZ824631">
    <property type="protein sequence ID" value="RAK79924.1"/>
    <property type="molecule type" value="Genomic_DNA"/>
</dbReference>
<dbReference type="VEuPathDB" id="FungiDB:BO72DRAFT_24514"/>
<accession>A0A8G1W491</accession>
<proteinExistence type="predicted"/>
<gene>
    <name evidence="1" type="ORF">BO72DRAFT_24514</name>
</gene>
<organism evidence="1 2">
    <name type="scientific">Aspergillus fijiensis CBS 313.89</name>
    <dbReference type="NCBI Taxonomy" id="1448319"/>
    <lineage>
        <taxon>Eukaryota</taxon>
        <taxon>Fungi</taxon>
        <taxon>Dikarya</taxon>
        <taxon>Ascomycota</taxon>
        <taxon>Pezizomycotina</taxon>
        <taxon>Eurotiomycetes</taxon>
        <taxon>Eurotiomycetidae</taxon>
        <taxon>Eurotiales</taxon>
        <taxon>Aspergillaceae</taxon>
        <taxon>Aspergillus</taxon>
    </lineage>
</organism>
<name>A0A8G1W491_9EURO</name>
<reference evidence="1 2" key="1">
    <citation type="submission" date="2018-02" db="EMBL/GenBank/DDBJ databases">
        <title>The genomes of Aspergillus section Nigri reveals drivers in fungal speciation.</title>
        <authorList>
            <consortium name="DOE Joint Genome Institute"/>
            <person name="Vesth T.C."/>
            <person name="Nybo J."/>
            <person name="Theobald S."/>
            <person name="Brandl J."/>
            <person name="Frisvad J.C."/>
            <person name="Nielsen K.F."/>
            <person name="Lyhne E.K."/>
            <person name="Kogle M.E."/>
            <person name="Kuo A."/>
            <person name="Riley R."/>
            <person name="Clum A."/>
            <person name="Nolan M."/>
            <person name="Lipzen A."/>
            <person name="Salamov A."/>
            <person name="Henrissat B."/>
            <person name="Wiebenga A."/>
            <person name="De vries R.P."/>
            <person name="Grigoriev I.V."/>
            <person name="Mortensen U.H."/>
            <person name="Andersen M.R."/>
            <person name="Baker S.E."/>
        </authorList>
    </citation>
    <scope>NUCLEOTIDE SEQUENCE [LARGE SCALE GENOMIC DNA]</scope>
    <source>
        <strain evidence="1 2">CBS 313.89</strain>
    </source>
</reference>
<dbReference type="RefSeq" id="XP_040803934.1">
    <property type="nucleotide sequence ID" value="XM_040939965.1"/>
</dbReference>
<evidence type="ECO:0000313" key="1">
    <source>
        <dbReference type="EMBL" id="RAK79924.1"/>
    </source>
</evidence>